<dbReference type="eggNOG" id="ENOG5033UNZ">
    <property type="taxonomic scope" value="Bacteria"/>
</dbReference>
<dbReference type="Proteomes" id="UP000005707">
    <property type="component" value="Unassembled WGS sequence"/>
</dbReference>
<proteinExistence type="predicted"/>
<keyword evidence="2" id="KW-1185">Reference proteome</keyword>
<reference evidence="1 2" key="2">
    <citation type="journal article" date="2013" name="PLoS ONE">
        <title>INDIGO - INtegrated Data Warehouse of MIcrobial GenOmes with Examples from the Red Sea Extremophiles.</title>
        <authorList>
            <person name="Alam I."/>
            <person name="Antunes A."/>
            <person name="Kamau A.A."/>
            <person name="Ba Alawi W."/>
            <person name="Kalkatawi M."/>
            <person name="Stingl U."/>
            <person name="Bajic V.B."/>
        </authorList>
    </citation>
    <scope>NUCLEOTIDE SEQUENCE [LARGE SCALE GENOMIC DNA]</scope>
    <source>
        <strain evidence="1 2">SSD-17B</strain>
    </source>
</reference>
<dbReference type="STRING" id="1033810.HLPCO_002912"/>
<dbReference type="EMBL" id="AFNU02000018">
    <property type="protein sequence ID" value="ERJ11021.1"/>
    <property type="molecule type" value="Genomic_DNA"/>
</dbReference>
<comment type="caution">
    <text evidence="1">The sequence shown here is derived from an EMBL/GenBank/DDBJ whole genome shotgun (WGS) entry which is preliminary data.</text>
</comment>
<dbReference type="InParanoid" id="U2E826"/>
<accession>U2E826</accession>
<evidence type="ECO:0000313" key="1">
    <source>
        <dbReference type="EMBL" id="ERJ11021.1"/>
    </source>
</evidence>
<evidence type="ECO:0000313" key="2">
    <source>
        <dbReference type="Proteomes" id="UP000005707"/>
    </source>
</evidence>
<name>U2E826_9MOLU</name>
<gene>
    <name evidence="1" type="ORF">HLPCO_002912</name>
</gene>
<dbReference type="AlphaFoldDB" id="U2E826"/>
<organism evidence="1 2">
    <name type="scientific">Haloplasma contractile SSD-17B</name>
    <dbReference type="NCBI Taxonomy" id="1033810"/>
    <lineage>
        <taxon>Bacteria</taxon>
        <taxon>Bacillati</taxon>
        <taxon>Mycoplasmatota</taxon>
        <taxon>Mollicutes</taxon>
        <taxon>Haloplasmatales</taxon>
        <taxon>Haloplasmataceae</taxon>
        <taxon>Haloplasma</taxon>
    </lineage>
</organism>
<sequence>MTYKTRLKLRFEVKETQLGVISLRLRSMRLGNLPLRWAVVLTSEIFDVEEIINEALTGVGEFDKNHLAFNIDLKKLLDKDSDFIISLLQFAKENDLLQLGVVPDKDKYILGGKINIEKLRLEDIPVTLTDDKKIKHQDELESMIENRIMANLFTKGNQIDLSEKDMQKIIDFTVMGELETTDEYIYKSELYEDYELYVYQLYSTVTDKLILNIPIKVGRGYNFFNTCIQFELSLKPRGNDLILFVENTYIQNVPVNKDVVNMLFDNFESDLTTLVNEAIVIENFFESFIENGVTIQEIVITEGKMSFIYNGFSVNETLTEILDTIDIPEINYIIEDILDNIDNEEKLLEMSDELVNNFNDLDDTEQKLIMDIIKENMDTIPEFGDRLGEKDFEKYK</sequence>
<protein>
    <submittedName>
        <fullName evidence="1">Uncharacterized protein</fullName>
    </submittedName>
</protein>
<reference evidence="1 2" key="1">
    <citation type="journal article" date="2011" name="J. Bacteriol.">
        <title>Genome sequence of Haloplasma contractile, an unusual contractile bacterium from a deep-sea anoxic brine lake.</title>
        <authorList>
            <person name="Antunes A."/>
            <person name="Alam I."/>
            <person name="El Dorry H."/>
            <person name="Siam R."/>
            <person name="Robertson A."/>
            <person name="Bajic V.B."/>
            <person name="Stingl U."/>
        </authorList>
    </citation>
    <scope>NUCLEOTIDE SEQUENCE [LARGE SCALE GENOMIC DNA]</scope>
    <source>
        <strain evidence="1 2">SSD-17B</strain>
    </source>
</reference>